<feature type="compositionally biased region" description="Low complexity" evidence="1">
    <location>
        <begin position="57"/>
        <end position="70"/>
    </location>
</feature>
<keyword evidence="3" id="KW-1185">Reference proteome</keyword>
<dbReference type="Proteomes" id="UP000050525">
    <property type="component" value="Unassembled WGS sequence"/>
</dbReference>
<gene>
    <name evidence="2" type="ORF">Y1Q_0015430</name>
</gene>
<dbReference type="AlphaFoldDB" id="A0A151NDD3"/>
<accession>A0A151NDD3</accession>
<name>A0A151NDD3_ALLMI</name>
<protein>
    <submittedName>
        <fullName evidence="2">Uncharacterized protein</fullName>
    </submittedName>
</protein>
<dbReference type="EMBL" id="AKHW03003364">
    <property type="protein sequence ID" value="KYO34639.1"/>
    <property type="molecule type" value="Genomic_DNA"/>
</dbReference>
<evidence type="ECO:0000313" key="3">
    <source>
        <dbReference type="Proteomes" id="UP000050525"/>
    </source>
</evidence>
<reference evidence="2 3" key="1">
    <citation type="journal article" date="2012" name="Genome Biol.">
        <title>Sequencing three crocodilian genomes to illuminate the evolution of archosaurs and amniotes.</title>
        <authorList>
            <person name="St John J.A."/>
            <person name="Braun E.L."/>
            <person name="Isberg S.R."/>
            <person name="Miles L.G."/>
            <person name="Chong A.Y."/>
            <person name="Gongora J."/>
            <person name="Dalzell P."/>
            <person name="Moran C."/>
            <person name="Bed'hom B."/>
            <person name="Abzhanov A."/>
            <person name="Burgess S.C."/>
            <person name="Cooksey A.M."/>
            <person name="Castoe T.A."/>
            <person name="Crawford N.G."/>
            <person name="Densmore L.D."/>
            <person name="Drew J.C."/>
            <person name="Edwards S.V."/>
            <person name="Faircloth B.C."/>
            <person name="Fujita M.K."/>
            <person name="Greenwold M.J."/>
            <person name="Hoffmann F.G."/>
            <person name="Howard J.M."/>
            <person name="Iguchi T."/>
            <person name="Janes D.E."/>
            <person name="Khan S.Y."/>
            <person name="Kohno S."/>
            <person name="de Koning A.J."/>
            <person name="Lance S.L."/>
            <person name="McCarthy F.M."/>
            <person name="McCormack J.E."/>
            <person name="Merchant M.E."/>
            <person name="Peterson D.G."/>
            <person name="Pollock D.D."/>
            <person name="Pourmand N."/>
            <person name="Raney B.J."/>
            <person name="Roessler K.A."/>
            <person name="Sanford J.R."/>
            <person name="Sawyer R.H."/>
            <person name="Schmidt C.J."/>
            <person name="Triplett E.W."/>
            <person name="Tuberville T.D."/>
            <person name="Venegas-Anaya M."/>
            <person name="Howard J.T."/>
            <person name="Jarvis E.D."/>
            <person name="Guillette L.J.Jr."/>
            <person name="Glenn T.C."/>
            <person name="Green R.E."/>
            <person name="Ray D.A."/>
        </authorList>
    </citation>
    <scope>NUCLEOTIDE SEQUENCE [LARGE SCALE GENOMIC DNA]</scope>
    <source>
        <strain evidence="2">KSC_2009_1</strain>
    </source>
</reference>
<comment type="caution">
    <text evidence="2">The sequence shown here is derived from an EMBL/GenBank/DDBJ whole genome shotgun (WGS) entry which is preliminary data.</text>
</comment>
<evidence type="ECO:0000313" key="2">
    <source>
        <dbReference type="EMBL" id="KYO34639.1"/>
    </source>
</evidence>
<sequence>MARKQYHHVARSIQAYRGPSLQEIDRRHIPVATSDPPEVRSYPAIISGSKIYSSTADSQESQSFTDSSSEQNDDGNKR</sequence>
<organism evidence="2 3">
    <name type="scientific">Alligator mississippiensis</name>
    <name type="common">American alligator</name>
    <dbReference type="NCBI Taxonomy" id="8496"/>
    <lineage>
        <taxon>Eukaryota</taxon>
        <taxon>Metazoa</taxon>
        <taxon>Chordata</taxon>
        <taxon>Craniata</taxon>
        <taxon>Vertebrata</taxon>
        <taxon>Euteleostomi</taxon>
        <taxon>Archelosauria</taxon>
        <taxon>Archosauria</taxon>
        <taxon>Crocodylia</taxon>
        <taxon>Alligatoridae</taxon>
        <taxon>Alligatorinae</taxon>
        <taxon>Alligator</taxon>
    </lineage>
</organism>
<proteinExistence type="predicted"/>
<evidence type="ECO:0000256" key="1">
    <source>
        <dbReference type="SAM" id="MobiDB-lite"/>
    </source>
</evidence>
<feature type="region of interest" description="Disordered" evidence="1">
    <location>
        <begin position="51"/>
        <end position="78"/>
    </location>
</feature>